<name>A0A3B0UBN6_9ZZZZ</name>
<reference evidence="10" key="1">
    <citation type="submission" date="2018-06" db="EMBL/GenBank/DDBJ databases">
        <authorList>
            <person name="Zhirakovskaya E."/>
        </authorList>
    </citation>
    <scope>NUCLEOTIDE SEQUENCE</scope>
</reference>
<dbReference type="Pfam" id="PF02518">
    <property type="entry name" value="HATPase_c"/>
    <property type="match status" value="1"/>
</dbReference>
<dbReference type="Pfam" id="PF13426">
    <property type="entry name" value="PAS_9"/>
    <property type="match status" value="2"/>
</dbReference>
<evidence type="ECO:0000259" key="7">
    <source>
        <dbReference type="PROSITE" id="PS50110"/>
    </source>
</evidence>
<evidence type="ECO:0000313" key="10">
    <source>
        <dbReference type="EMBL" id="VAW18094.1"/>
    </source>
</evidence>
<dbReference type="PROSITE" id="PS50113">
    <property type="entry name" value="PAC"/>
    <property type="match status" value="4"/>
</dbReference>
<dbReference type="PROSITE" id="PS50112">
    <property type="entry name" value="PAS"/>
    <property type="match status" value="3"/>
</dbReference>
<feature type="domain" description="PAS" evidence="8">
    <location>
        <begin position="399"/>
        <end position="470"/>
    </location>
</feature>
<comment type="catalytic activity">
    <reaction evidence="1">
        <text>ATP + protein L-histidine = ADP + protein N-phospho-L-histidine.</text>
        <dbReference type="EC" id="2.7.13.3"/>
    </reaction>
</comment>
<dbReference type="InterPro" id="IPR003594">
    <property type="entry name" value="HATPase_dom"/>
</dbReference>
<feature type="domain" description="PAC" evidence="9">
    <location>
        <begin position="591"/>
        <end position="644"/>
    </location>
</feature>
<dbReference type="PANTHER" id="PTHR43047">
    <property type="entry name" value="TWO-COMPONENT HISTIDINE PROTEIN KINASE"/>
    <property type="match status" value="1"/>
</dbReference>
<dbReference type="InterPro" id="IPR003661">
    <property type="entry name" value="HisK_dim/P_dom"/>
</dbReference>
<dbReference type="GO" id="GO:0009927">
    <property type="term" value="F:histidine phosphotransfer kinase activity"/>
    <property type="evidence" value="ECO:0007669"/>
    <property type="project" value="TreeGrafter"/>
</dbReference>
<dbReference type="Gene3D" id="2.10.70.100">
    <property type="match status" value="1"/>
</dbReference>
<dbReference type="SMART" id="SM00091">
    <property type="entry name" value="PAS"/>
    <property type="match status" value="3"/>
</dbReference>
<feature type="domain" description="PAC" evidence="9">
    <location>
        <begin position="353"/>
        <end position="405"/>
    </location>
</feature>
<evidence type="ECO:0000259" key="9">
    <source>
        <dbReference type="PROSITE" id="PS50113"/>
    </source>
</evidence>
<accession>A0A3B0UBN6</accession>
<proteinExistence type="predicted"/>
<feature type="domain" description="PAS" evidence="8">
    <location>
        <begin position="277"/>
        <end position="348"/>
    </location>
</feature>
<dbReference type="AlphaFoldDB" id="A0A3B0UBN6"/>
<dbReference type="SUPFAM" id="SSF47384">
    <property type="entry name" value="Homodimeric domain of signal transducing histidine kinase"/>
    <property type="match status" value="1"/>
</dbReference>
<dbReference type="CDD" id="cd00130">
    <property type="entry name" value="PAS"/>
    <property type="match status" value="4"/>
</dbReference>
<dbReference type="InterPro" id="IPR013655">
    <property type="entry name" value="PAS_fold_3"/>
</dbReference>
<feature type="domain" description="PAS" evidence="8">
    <location>
        <begin position="152"/>
        <end position="222"/>
    </location>
</feature>
<dbReference type="InterPro" id="IPR001610">
    <property type="entry name" value="PAC"/>
</dbReference>
<dbReference type="Gene3D" id="3.30.565.10">
    <property type="entry name" value="Histidine kinase-like ATPase, C-terminal domain"/>
    <property type="match status" value="1"/>
</dbReference>
<evidence type="ECO:0000259" key="6">
    <source>
        <dbReference type="PROSITE" id="PS50109"/>
    </source>
</evidence>
<dbReference type="Gene3D" id="1.10.287.130">
    <property type="match status" value="1"/>
</dbReference>
<keyword evidence="4" id="KW-0808">Transferase</keyword>
<dbReference type="Pfam" id="PF00512">
    <property type="entry name" value="HisKA"/>
    <property type="match status" value="1"/>
</dbReference>
<evidence type="ECO:0000256" key="3">
    <source>
        <dbReference type="ARBA" id="ARBA00022553"/>
    </source>
</evidence>
<evidence type="ECO:0000256" key="4">
    <source>
        <dbReference type="ARBA" id="ARBA00022679"/>
    </source>
</evidence>
<evidence type="ECO:0000256" key="2">
    <source>
        <dbReference type="ARBA" id="ARBA00012438"/>
    </source>
</evidence>
<dbReference type="PANTHER" id="PTHR43047:SF72">
    <property type="entry name" value="OSMOSENSING HISTIDINE PROTEIN KINASE SLN1"/>
    <property type="match status" value="1"/>
</dbReference>
<dbReference type="InterPro" id="IPR000014">
    <property type="entry name" value="PAS"/>
</dbReference>
<gene>
    <name evidence="10" type="ORF">MNBD_BACTEROID01-1375</name>
</gene>
<dbReference type="InterPro" id="IPR011006">
    <property type="entry name" value="CheY-like_superfamily"/>
</dbReference>
<dbReference type="PROSITE" id="PS50109">
    <property type="entry name" value="HIS_KIN"/>
    <property type="match status" value="1"/>
</dbReference>
<feature type="domain" description="PAC" evidence="9">
    <location>
        <begin position="98"/>
        <end position="151"/>
    </location>
</feature>
<dbReference type="InterPro" id="IPR035965">
    <property type="entry name" value="PAS-like_dom_sf"/>
</dbReference>
<protein>
    <recommendedName>
        <fullName evidence="2">histidine kinase</fullName>
        <ecNumber evidence="2">2.7.13.3</ecNumber>
    </recommendedName>
</protein>
<dbReference type="Pfam" id="PF00072">
    <property type="entry name" value="Response_reg"/>
    <property type="match status" value="1"/>
</dbReference>
<dbReference type="InterPro" id="IPR036097">
    <property type="entry name" value="HisK_dim/P_sf"/>
</dbReference>
<feature type="domain" description="PAC" evidence="9">
    <location>
        <begin position="225"/>
        <end position="276"/>
    </location>
</feature>
<dbReference type="CDD" id="cd16922">
    <property type="entry name" value="HATPase_EvgS-ArcB-TorS-like"/>
    <property type="match status" value="1"/>
</dbReference>
<dbReference type="EC" id="2.7.13.3" evidence="2"/>
<dbReference type="FunFam" id="3.30.565.10:FF:000006">
    <property type="entry name" value="Sensor histidine kinase WalK"/>
    <property type="match status" value="1"/>
</dbReference>
<dbReference type="InterPro" id="IPR005467">
    <property type="entry name" value="His_kinase_dom"/>
</dbReference>
<sequence>MKENKHSTQTEVIGKYLDKLKEGEFLVLESQRIAHIGSFVFDLNTLEWSGTDVLDEIFGIGEDYQRDVWGWLELVHPDYRDGINEYFSSQAVSNRQPFNKEYRIIKNDTGEERWVHGIGELKYHDGNNHAFLIGTIQDITSRKNTEIELAKSQKWLNSISQTTNDLFFRLNKEGIIEYVSPKVKFYSGYEESDLLGNHYSIVTSPGEIEKAGKGFKEVLEGNSIENFEINLKTKDGVAYDMEINAGPEIVDGEVTGVQGIIRDITKRKDAEAQIIKERNQAQQYLDVAAVMIAVLDIDGNIIKINKKGCEILGFEESEILHKNWFDLCISDEDKKESRTLFDRVISGEAPLEEYHEKRIVTKSGELKILAFHNSLIKNENEEITGVLFSGEDITVHMLVEEELKNIFNLSPDLICIADLKTLSFKKINPAFWKLLGYQEKDIIGKPFYDFIHPDDIQRTRGVIEGKLLKGEKIENFENRYRTKDGSYKWFEWISQPIPTFGIAYEVAHDITNRKLVEQALKESEERFKFALKDSSITVSNQDKNLKYTWIYNAKSDFPEDNIIGKTDEDLYPKEEAEILTGIKQEVLDTGKSINTKVRFSVDGEITYHQVSIEPMYDAAGELTGISSTSTDVTDLENAKLKAEESDKLKSAFLTNLSHEIRTPMNGIVGFSQLLNEPGISAEKRTQYARIINESGKQLLNIINDIIDISKIESGQIDVNMDKASINEKLNETYSFYKPILSKEEVDLILIKGLVDGEDVVYTDATKLQQIINNLISNAMKFTSQGYIEYGYYIKNNFIEFYVKDTGIGVMPEFQDRIFDRFSQEDSGKSKDLGGTGLGLSISKAYVELLGGEMWLKSKPGLGTTFYFTIPYKPANDKVQEHSPQTEGDPQVDLLENTILIAEDNDMNYLLLEELLVKSKAKLIRASNGQEAVDLCKKLPGIDLVLMDIRMPVMDGYEAIRKIKGYRPGLPIIAQSAFAMLEDERKALDAGSDDYISKPIKKSLLIAKIANLLNK</sequence>
<dbReference type="Gene3D" id="3.30.450.20">
    <property type="entry name" value="PAS domain"/>
    <property type="match status" value="5"/>
</dbReference>
<dbReference type="InterPro" id="IPR001789">
    <property type="entry name" value="Sig_transdc_resp-reg_receiver"/>
</dbReference>
<dbReference type="SUPFAM" id="SSF55874">
    <property type="entry name" value="ATPase domain of HSP90 chaperone/DNA topoisomerase II/histidine kinase"/>
    <property type="match status" value="1"/>
</dbReference>
<dbReference type="PRINTS" id="PR00344">
    <property type="entry name" value="BCTRLSENSOR"/>
</dbReference>
<keyword evidence="5" id="KW-0418">Kinase</keyword>
<evidence type="ECO:0000259" key="8">
    <source>
        <dbReference type="PROSITE" id="PS50112"/>
    </source>
</evidence>
<organism evidence="10">
    <name type="scientific">hydrothermal vent metagenome</name>
    <dbReference type="NCBI Taxonomy" id="652676"/>
    <lineage>
        <taxon>unclassified sequences</taxon>
        <taxon>metagenomes</taxon>
        <taxon>ecological metagenomes</taxon>
    </lineage>
</organism>
<dbReference type="SMART" id="SM00086">
    <property type="entry name" value="PAC"/>
    <property type="match status" value="5"/>
</dbReference>
<feature type="domain" description="Response regulatory" evidence="7">
    <location>
        <begin position="897"/>
        <end position="1012"/>
    </location>
</feature>
<dbReference type="GO" id="GO:0000155">
    <property type="term" value="F:phosphorelay sensor kinase activity"/>
    <property type="evidence" value="ECO:0007669"/>
    <property type="project" value="InterPro"/>
</dbReference>
<dbReference type="GO" id="GO:0005886">
    <property type="term" value="C:plasma membrane"/>
    <property type="evidence" value="ECO:0007669"/>
    <property type="project" value="TreeGrafter"/>
</dbReference>
<keyword evidence="3" id="KW-0597">Phosphoprotein</keyword>
<dbReference type="InterPro" id="IPR000700">
    <property type="entry name" value="PAS-assoc_C"/>
</dbReference>
<dbReference type="CDD" id="cd17546">
    <property type="entry name" value="REC_hyHK_CKI1_RcsC-like"/>
    <property type="match status" value="1"/>
</dbReference>
<dbReference type="SMART" id="SM00448">
    <property type="entry name" value="REC"/>
    <property type="match status" value="1"/>
</dbReference>
<dbReference type="SMART" id="SM00388">
    <property type="entry name" value="HisKA"/>
    <property type="match status" value="1"/>
</dbReference>
<dbReference type="Pfam" id="PF08448">
    <property type="entry name" value="PAS_4"/>
    <property type="match status" value="1"/>
</dbReference>
<dbReference type="NCBIfam" id="TIGR00229">
    <property type="entry name" value="sensory_box"/>
    <property type="match status" value="4"/>
</dbReference>
<dbReference type="CDD" id="cd00082">
    <property type="entry name" value="HisKA"/>
    <property type="match status" value="1"/>
</dbReference>
<dbReference type="SUPFAM" id="SSF55785">
    <property type="entry name" value="PYP-like sensor domain (PAS domain)"/>
    <property type="match status" value="5"/>
</dbReference>
<evidence type="ECO:0000256" key="5">
    <source>
        <dbReference type="ARBA" id="ARBA00022777"/>
    </source>
</evidence>
<dbReference type="Pfam" id="PF08447">
    <property type="entry name" value="PAS_3"/>
    <property type="match status" value="2"/>
</dbReference>
<dbReference type="InterPro" id="IPR013656">
    <property type="entry name" value="PAS_4"/>
</dbReference>
<dbReference type="InterPro" id="IPR036890">
    <property type="entry name" value="HATPase_C_sf"/>
</dbReference>
<dbReference type="Gene3D" id="3.40.50.2300">
    <property type="match status" value="1"/>
</dbReference>
<dbReference type="SUPFAM" id="SSF52172">
    <property type="entry name" value="CheY-like"/>
    <property type="match status" value="1"/>
</dbReference>
<dbReference type="PROSITE" id="PS50110">
    <property type="entry name" value="RESPONSE_REGULATORY"/>
    <property type="match status" value="1"/>
</dbReference>
<feature type="domain" description="Histidine kinase" evidence="6">
    <location>
        <begin position="655"/>
        <end position="873"/>
    </location>
</feature>
<dbReference type="EMBL" id="UOEP01000081">
    <property type="protein sequence ID" value="VAW18094.1"/>
    <property type="molecule type" value="Genomic_DNA"/>
</dbReference>
<dbReference type="SMART" id="SM00387">
    <property type="entry name" value="HATPase_c"/>
    <property type="match status" value="1"/>
</dbReference>
<evidence type="ECO:0000256" key="1">
    <source>
        <dbReference type="ARBA" id="ARBA00000085"/>
    </source>
</evidence>
<dbReference type="InterPro" id="IPR004358">
    <property type="entry name" value="Sig_transdc_His_kin-like_C"/>
</dbReference>